<comment type="similarity">
    <text evidence="1 9">Belongs to the thymidine kinase family.</text>
</comment>
<sequence>MGLGVVVKPHLELKTLFLVEYFNGKKVVSQLEKDVTLHSPTSDFSTSGEVHVIMGPMFASKTTALLRRIKLEGNSGRNVAMIKSSKDTRYAIDSVVTHDGVKFPCWALSDLSSFRQNFEGDAYDEVILELGKYYELGPDNPPYAAKFYDFCGAEDPEASSCTTSFHVSYKA</sequence>
<evidence type="ECO:0000256" key="1">
    <source>
        <dbReference type="ARBA" id="ARBA00007587"/>
    </source>
</evidence>
<evidence type="ECO:0000256" key="5">
    <source>
        <dbReference type="ARBA" id="ARBA00022741"/>
    </source>
</evidence>
<protein>
    <recommendedName>
        <fullName evidence="2 8">Thymidine kinase</fullName>
        <ecNumber evidence="2 8">2.7.1.21</ecNumber>
    </recommendedName>
</protein>
<proteinExistence type="inferred from homology"/>
<dbReference type="PANTHER" id="PTHR11441:SF12">
    <property type="entry name" value="THYMIDINE KINASE A"/>
    <property type="match status" value="1"/>
</dbReference>
<reference evidence="10 11" key="1">
    <citation type="submission" date="2018-10" db="EMBL/GenBank/DDBJ databases">
        <title>A high-quality apple genome assembly.</title>
        <authorList>
            <person name="Hu J."/>
        </authorList>
    </citation>
    <scope>NUCLEOTIDE SEQUENCE [LARGE SCALE GENOMIC DNA]</scope>
    <source>
        <strain evidence="11">cv. HFTH1</strain>
        <tissue evidence="10">Young leaf</tissue>
    </source>
</reference>
<evidence type="ECO:0000256" key="8">
    <source>
        <dbReference type="RuleBase" id="RU000544"/>
    </source>
</evidence>
<dbReference type="InterPro" id="IPR001267">
    <property type="entry name" value="Thymidine_kinase"/>
</dbReference>
<evidence type="ECO:0000256" key="4">
    <source>
        <dbReference type="ARBA" id="ARBA00022679"/>
    </source>
</evidence>
<keyword evidence="4 8" id="KW-0808">Transferase</keyword>
<evidence type="ECO:0000256" key="6">
    <source>
        <dbReference type="ARBA" id="ARBA00022777"/>
    </source>
</evidence>
<dbReference type="AlphaFoldDB" id="A0A498J2C9"/>
<dbReference type="Proteomes" id="UP000290289">
    <property type="component" value="Chromosome 9"/>
</dbReference>
<dbReference type="SUPFAM" id="SSF52540">
    <property type="entry name" value="P-loop containing nucleoside triphosphate hydrolases"/>
    <property type="match status" value="1"/>
</dbReference>
<dbReference type="STRING" id="3750.A0A498J2C9"/>
<keyword evidence="5 8" id="KW-0547">Nucleotide-binding</keyword>
<dbReference type="GO" id="GO:0071897">
    <property type="term" value="P:DNA biosynthetic process"/>
    <property type="evidence" value="ECO:0007669"/>
    <property type="project" value="UniProtKB-KW"/>
</dbReference>
<dbReference type="InterPro" id="IPR027417">
    <property type="entry name" value="P-loop_NTPase"/>
</dbReference>
<gene>
    <name evidence="10" type="ORF">DVH24_000464</name>
</gene>
<evidence type="ECO:0000313" key="11">
    <source>
        <dbReference type="Proteomes" id="UP000290289"/>
    </source>
</evidence>
<dbReference type="Gene3D" id="3.40.50.300">
    <property type="entry name" value="P-loop containing nucleotide triphosphate hydrolases"/>
    <property type="match status" value="1"/>
</dbReference>
<dbReference type="GO" id="GO:0005524">
    <property type="term" value="F:ATP binding"/>
    <property type="evidence" value="ECO:0007669"/>
    <property type="project" value="UniProtKB-KW"/>
</dbReference>
<evidence type="ECO:0000313" key="10">
    <source>
        <dbReference type="EMBL" id="RXH88865.1"/>
    </source>
</evidence>
<keyword evidence="11" id="KW-1185">Reference proteome</keyword>
<evidence type="ECO:0000256" key="2">
    <source>
        <dbReference type="ARBA" id="ARBA00012118"/>
    </source>
</evidence>
<keyword evidence="3 8" id="KW-0237">DNA synthesis</keyword>
<dbReference type="GO" id="GO:0046104">
    <property type="term" value="P:thymidine metabolic process"/>
    <property type="evidence" value="ECO:0007669"/>
    <property type="project" value="TreeGrafter"/>
</dbReference>
<dbReference type="EMBL" id="RDQH01000335">
    <property type="protein sequence ID" value="RXH88865.1"/>
    <property type="molecule type" value="Genomic_DNA"/>
</dbReference>
<dbReference type="GO" id="GO:0004797">
    <property type="term" value="F:thymidine kinase activity"/>
    <property type="evidence" value="ECO:0007669"/>
    <property type="project" value="UniProtKB-EC"/>
</dbReference>
<organism evidence="10 11">
    <name type="scientific">Malus domestica</name>
    <name type="common">Apple</name>
    <name type="synonym">Pyrus malus</name>
    <dbReference type="NCBI Taxonomy" id="3750"/>
    <lineage>
        <taxon>Eukaryota</taxon>
        <taxon>Viridiplantae</taxon>
        <taxon>Streptophyta</taxon>
        <taxon>Embryophyta</taxon>
        <taxon>Tracheophyta</taxon>
        <taxon>Spermatophyta</taxon>
        <taxon>Magnoliopsida</taxon>
        <taxon>eudicotyledons</taxon>
        <taxon>Gunneridae</taxon>
        <taxon>Pentapetalae</taxon>
        <taxon>rosids</taxon>
        <taxon>fabids</taxon>
        <taxon>Rosales</taxon>
        <taxon>Rosaceae</taxon>
        <taxon>Amygdaloideae</taxon>
        <taxon>Maleae</taxon>
        <taxon>Malus</taxon>
    </lineage>
</organism>
<evidence type="ECO:0000256" key="9">
    <source>
        <dbReference type="RuleBase" id="RU004165"/>
    </source>
</evidence>
<dbReference type="PANTHER" id="PTHR11441">
    <property type="entry name" value="THYMIDINE KINASE"/>
    <property type="match status" value="1"/>
</dbReference>
<dbReference type="EC" id="2.7.1.21" evidence="2 8"/>
<name>A0A498J2C9_MALDO</name>
<keyword evidence="7 8" id="KW-0067">ATP-binding</keyword>
<comment type="catalytic activity">
    <reaction evidence="8">
        <text>thymidine + ATP = dTMP + ADP + H(+)</text>
        <dbReference type="Rhea" id="RHEA:19129"/>
        <dbReference type="ChEBI" id="CHEBI:15378"/>
        <dbReference type="ChEBI" id="CHEBI:17748"/>
        <dbReference type="ChEBI" id="CHEBI:30616"/>
        <dbReference type="ChEBI" id="CHEBI:63528"/>
        <dbReference type="ChEBI" id="CHEBI:456216"/>
        <dbReference type="EC" id="2.7.1.21"/>
    </reaction>
</comment>
<dbReference type="Pfam" id="PF00265">
    <property type="entry name" value="TK"/>
    <property type="match status" value="1"/>
</dbReference>
<comment type="caution">
    <text evidence="10">The sequence shown here is derived from an EMBL/GenBank/DDBJ whole genome shotgun (WGS) entry which is preliminary data.</text>
</comment>
<accession>A0A498J2C9</accession>
<evidence type="ECO:0000256" key="7">
    <source>
        <dbReference type="ARBA" id="ARBA00022840"/>
    </source>
</evidence>
<evidence type="ECO:0000256" key="3">
    <source>
        <dbReference type="ARBA" id="ARBA00022634"/>
    </source>
</evidence>
<keyword evidence="6 8" id="KW-0418">Kinase</keyword>